<evidence type="ECO:0000256" key="3">
    <source>
        <dbReference type="ARBA" id="ARBA00022833"/>
    </source>
</evidence>
<evidence type="ECO:0000313" key="8">
    <source>
        <dbReference type="EMBL" id="KAL2464009.1"/>
    </source>
</evidence>
<evidence type="ECO:0000259" key="7">
    <source>
        <dbReference type="PROSITE" id="PS51141"/>
    </source>
</evidence>
<dbReference type="PANTHER" id="PTHR31251:SF108">
    <property type="entry name" value="SQUAMOSA PROMOTER-BINDING-LIKE PROTEIN 7"/>
    <property type="match status" value="1"/>
</dbReference>
<dbReference type="PROSITE" id="PS51141">
    <property type="entry name" value="ZF_SBP"/>
    <property type="match status" value="1"/>
</dbReference>
<feature type="compositionally biased region" description="Basic residues" evidence="5">
    <location>
        <begin position="212"/>
        <end position="222"/>
    </location>
</feature>
<evidence type="ECO:0000256" key="1">
    <source>
        <dbReference type="ARBA" id="ARBA00022723"/>
    </source>
</evidence>
<dbReference type="Gene3D" id="4.10.1100.10">
    <property type="entry name" value="Transcription factor, SBP-box domain"/>
    <property type="match status" value="1"/>
</dbReference>
<keyword evidence="6" id="KW-0812">Transmembrane</keyword>
<dbReference type="AlphaFoldDB" id="A0ABD1PK57"/>
<dbReference type="Proteomes" id="UP001604277">
    <property type="component" value="Unassembled WGS sequence"/>
</dbReference>
<dbReference type="PANTHER" id="PTHR31251">
    <property type="entry name" value="SQUAMOSA PROMOTER-BINDING-LIKE PROTEIN 4"/>
    <property type="match status" value="1"/>
</dbReference>
<keyword evidence="6" id="KW-0472">Membrane</keyword>
<feature type="region of interest" description="Disordered" evidence="5">
    <location>
        <begin position="212"/>
        <end position="260"/>
    </location>
</feature>
<feature type="domain" description="SBP-type" evidence="7">
    <location>
        <begin position="145"/>
        <end position="222"/>
    </location>
</feature>
<dbReference type="EMBL" id="JBFOLJ010000018">
    <property type="protein sequence ID" value="KAL2464009.1"/>
    <property type="molecule type" value="Genomic_DNA"/>
</dbReference>
<dbReference type="GO" id="GO:0008270">
    <property type="term" value="F:zinc ion binding"/>
    <property type="evidence" value="ECO:0007669"/>
    <property type="project" value="UniProtKB-KW"/>
</dbReference>
<dbReference type="SUPFAM" id="SSF103612">
    <property type="entry name" value="SBT domain"/>
    <property type="match status" value="1"/>
</dbReference>
<protein>
    <submittedName>
        <fullName evidence="8">Squamosa promoter-binding-like protein 7</fullName>
    </submittedName>
</protein>
<keyword evidence="3" id="KW-0862">Zinc</keyword>
<keyword evidence="2 4" id="KW-0863">Zinc-finger</keyword>
<feature type="region of interest" description="Disordered" evidence="5">
    <location>
        <begin position="296"/>
        <end position="322"/>
    </location>
</feature>
<feature type="compositionally biased region" description="Basic and acidic residues" evidence="5">
    <location>
        <begin position="298"/>
        <end position="307"/>
    </location>
</feature>
<dbReference type="Pfam" id="PF26102">
    <property type="entry name" value="Ig_SPL7"/>
    <property type="match status" value="1"/>
</dbReference>
<proteinExistence type="predicted"/>
<evidence type="ECO:0000313" key="9">
    <source>
        <dbReference type="Proteomes" id="UP001604277"/>
    </source>
</evidence>
<feature type="compositionally biased region" description="Polar residues" evidence="5">
    <location>
        <begin position="308"/>
        <end position="322"/>
    </location>
</feature>
<sequence>MHHSPPLSVPTDLVKNPEMPSTITHNFPDEPISSSLFDWSDFLDFELDDSINLSFDPTDPQQIILESELDTGAEQGQSQDTGIPGRVRKRDPRLVCPNFLAGRIPCACPELDEMLEEDGGEEETGGVLPGKKRVRTVRVSRGGVSARCQVPECEADISELKGYHKRHRVCLRCANASSVVLDGESKRYCQQCGKFHILSDFDEGKRSCRRKLERHNNRRRRKPNDTKGSFETEPQQVALADDVSGDDATGKDMTHLSSQMPEREILLESEVHASTLSSVLGSHNILSNSVLSAASVETHNDEDKENPKYTNSTSYRDNKSAFSSLSPTGRISFKLYDWNPAEFPRRLRHQIFEWLASMPVELEGYIRPGCTILTAFVAMPKFMWVKLLEEPEVRIQDLIVSPGNMLSGIGTMLVYLDNMIFRVTKDGASVVKVKVKGQAPKIHYIHPTCFEAGKPLEFVACGSNLLQPKFRFLVSFAGRYLAYDICVSSVSCKSEGDSSSLDHQLLKIHVPQTDPDIFGPAFIEVENQSGLSNFIPILIGDKEICAEMATMQQKFDTSLCSDGHQFAAPTSACEVYALRQTEFYEFLLEVAWSLKEPVLDPHLTAAQIQRINYLLKFLIENDSTVILDRVLYHMKTVKDKNLVTGVPDADMRLFRKILNNARNILSQKLQEKNYPVTHVTHGNDCSESSQNDLRIDVQAANQGSENMAKDQLEARVFSTPLDGSATFPLLSREGVTSVKLKERPGKSCSRLFTKTFLISRPAIFAIAAIGVCFGICAVVLHPQRVVELGTTIRRCLFNNSSY</sequence>
<keyword evidence="6" id="KW-1133">Transmembrane helix</keyword>
<dbReference type="InterPro" id="IPR044817">
    <property type="entry name" value="SBP-like"/>
</dbReference>
<evidence type="ECO:0000256" key="4">
    <source>
        <dbReference type="PROSITE-ProRule" id="PRU00470"/>
    </source>
</evidence>
<evidence type="ECO:0000256" key="5">
    <source>
        <dbReference type="SAM" id="MobiDB-lite"/>
    </source>
</evidence>
<feature type="region of interest" description="Disordered" evidence="5">
    <location>
        <begin position="68"/>
        <end position="87"/>
    </location>
</feature>
<comment type="caution">
    <text evidence="8">The sequence shown here is derived from an EMBL/GenBank/DDBJ whole genome shotgun (WGS) entry which is preliminary data.</text>
</comment>
<evidence type="ECO:0000256" key="2">
    <source>
        <dbReference type="ARBA" id="ARBA00022771"/>
    </source>
</evidence>
<keyword evidence="9" id="KW-1185">Reference proteome</keyword>
<gene>
    <name evidence="8" type="ORF">Fot_51965</name>
</gene>
<evidence type="ECO:0000256" key="6">
    <source>
        <dbReference type="SAM" id="Phobius"/>
    </source>
</evidence>
<organism evidence="8 9">
    <name type="scientific">Forsythia ovata</name>
    <dbReference type="NCBI Taxonomy" id="205694"/>
    <lineage>
        <taxon>Eukaryota</taxon>
        <taxon>Viridiplantae</taxon>
        <taxon>Streptophyta</taxon>
        <taxon>Embryophyta</taxon>
        <taxon>Tracheophyta</taxon>
        <taxon>Spermatophyta</taxon>
        <taxon>Magnoliopsida</taxon>
        <taxon>eudicotyledons</taxon>
        <taxon>Gunneridae</taxon>
        <taxon>Pentapetalae</taxon>
        <taxon>asterids</taxon>
        <taxon>lamiids</taxon>
        <taxon>Lamiales</taxon>
        <taxon>Oleaceae</taxon>
        <taxon>Forsythieae</taxon>
        <taxon>Forsythia</taxon>
    </lineage>
</organism>
<accession>A0ABD1PK57</accession>
<dbReference type="InterPro" id="IPR036893">
    <property type="entry name" value="SBP_sf"/>
</dbReference>
<feature type="transmembrane region" description="Helical" evidence="6">
    <location>
        <begin position="762"/>
        <end position="780"/>
    </location>
</feature>
<dbReference type="Pfam" id="PF03110">
    <property type="entry name" value="SBP"/>
    <property type="match status" value="1"/>
</dbReference>
<dbReference type="InterPro" id="IPR004333">
    <property type="entry name" value="SBP_dom"/>
</dbReference>
<name>A0ABD1PK57_9LAMI</name>
<keyword evidence="1" id="KW-0479">Metal-binding</keyword>
<reference evidence="9" key="1">
    <citation type="submission" date="2024-07" db="EMBL/GenBank/DDBJ databases">
        <title>Two chromosome-level genome assemblies of Korean endemic species Abeliophyllum distichum and Forsythia ovata (Oleaceae).</title>
        <authorList>
            <person name="Jang H."/>
        </authorList>
    </citation>
    <scope>NUCLEOTIDE SEQUENCE [LARGE SCALE GENOMIC DNA]</scope>
</reference>